<evidence type="ECO:0000256" key="13">
    <source>
        <dbReference type="ARBA" id="ARBA00022787"/>
    </source>
</evidence>
<evidence type="ECO:0000256" key="3">
    <source>
        <dbReference type="ARBA" id="ARBA00005201"/>
    </source>
</evidence>
<evidence type="ECO:0000256" key="1">
    <source>
        <dbReference type="ARBA" id="ARBA00003572"/>
    </source>
</evidence>
<dbReference type="PANTHER" id="PTHR22749">
    <property type="entry name" value="RIBOFLAVIN KINASE/FMN ADENYLYLTRANSFERASE"/>
    <property type="match status" value="1"/>
</dbReference>
<evidence type="ECO:0000259" key="21">
    <source>
        <dbReference type="SMART" id="SM00904"/>
    </source>
</evidence>
<feature type="domain" description="Riboflavin kinase" evidence="21">
    <location>
        <begin position="245"/>
        <end position="430"/>
    </location>
</feature>
<dbReference type="GO" id="GO:0008531">
    <property type="term" value="F:riboflavin kinase activity"/>
    <property type="evidence" value="ECO:0007669"/>
    <property type="project" value="UniProtKB-EC"/>
</dbReference>
<feature type="compositionally biased region" description="Polar residues" evidence="20">
    <location>
        <begin position="324"/>
        <end position="344"/>
    </location>
</feature>
<dbReference type="SUPFAM" id="SSF51735">
    <property type="entry name" value="NAD(P)-binding Rossmann-fold domains"/>
    <property type="match status" value="1"/>
</dbReference>
<evidence type="ECO:0000256" key="20">
    <source>
        <dbReference type="SAM" id="MobiDB-lite"/>
    </source>
</evidence>
<dbReference type="InterPro" id="IPR015865">
    <property type="entry name" value="Riboflavin_kinase_bac/euk"/>
</dbReference>
<keyword evidence="17" id="KW-0472">Membrane</keyword>
<keyword evidence="10" id="KW-0808">Transferase</keyword>
<dbReference type="FunFam" id="3.40.50.720:FF:000366">
    <property type="entry name" value="Protein FMP52, mitochondrial"/>
    <property type="match status" value="1"/>
</dbReference>
<dbReference type="SUPFAM" id="SSF82114">
    <property type="entry name" value="Riboflavin kinase-like"/>
    <property type="match status" value="1"/>
</dbReference>
<dbReference type="GO" id="GO:0005741">
    <property type="term" value="C:mitochondrial outer membrane"/>
    <property type="evidence" value="ECO:0007669"/>
    <property type="project" value="UniProtKB-SubCell"/>
</dbReference>
<dbReference type="InterPro" id="IPR023468">
    <property type="entry name" value="Riboflavin_kinase"/>
</dbReference>
<evidence type="ECO:0000256" key="4">
    <source>
        <dbReference type="ARBA" id="ARBA00006617"/>
    </source>
</evidence>
<evidence type="ECO:0000256" key="7">
    <source>
        <dbReference type="ARBA" id="ARBA00017394"/>
    </source>
</evidence>
<dbReference type="EMBL" id="MU857601">
    <property type="protein sequence ID" value="KAK4252446.1"/>
    <property type="molecule type" value="Genomic_DNA"/>
</dbReference>
<reference evidence="22" key="1">
    <citation type="journal article" date="2023" name="Mol. Phylogenet. Evol.">
        <title>Genome-scale phylogeny and comparative genomics of the fungal order Sordariales.</title>
        <authorList>
            <person name="Hensen N."/>
            <person name="Bonometti L."/>
            <person name="Westerberg I."/>
            <person name="Brannstrom I.O."/>
            <person name="Guillou S."/>
            <person name="Cros-Aarteil S."/>
            <person name="Calhoun S."/>
            <person name="Haridas S."/>
            <person name="Kuo A."/>
            <person name="Mondo S."/>
            <person name="Pangilinan J."/>
            <person name="Riley R."/>
            <person name="LaButti K."/>
            <person name="Andreopoulos B."/>
            <person name="Lipzen A."/>
            <person name="Chen C."/>
            <person name="Yan M."/>
            <person name="Daum C."/>
            <person name="Ng V."/>
            <person name="Clum A."/>
            <person name="Steindorff A."/>
            <person name="Ohm R.A."/>
            <person name="Martin F."/>
            <person name="Silar P."/>
            <person name="Natvig D.O."/>
            <person name="Lalanne C."/>
            <person name="Gautier V."/>
            <person name="Ament-Velasquez S.L."/>
            <person name="Kruys A."/>
            <person name="Hutchinson M.I."/>
            <person name="Powell A.J."/>
            <person name="Barry K."/>
            <person name="Miller A.N."/>
            <person name="Grigoriev I.V."/>
            <person name="Debuchy R."/>
            <person name="Gladieux P."/>
            <person name="Hiltunen Thoren M."/>
            <person name="Johannesson H."/>
        </authorList>
    </citation>
    <scope>NUCLEOTIDE SEQUENCE</scope>
    <source>
        <strain evidence="22">CBS 359.72</strain>
    </source>
</reference>
<comment type="caution">
    <text evidence="22">The sequence shown here is derived from an EMBL/GenBank/DDBJ whole genome shotgun (WGS) entry which is preliminary data.</text>
</comment>
<evidence type="ECO:0000256" key="16">
    <source>
        <dbReference type="ARBA" id="ARBA00023128"/>
    </source>
</evidence>
<dbReference type="Gene3D" id="3.40.50.720">
    <property type="entry name" value="NAD(P)-binding Rossmann-like Domain"/>
    <property type="match status" value="1"/>
</dbReference>
<dbReference type="Pfam" id="PF13460">
    <property type="entry name" value="NAD_binding_10"/>
    <property type="match status" value="1"/>
</dbReference>
<evidence type="ECO:0000313" key="23">
    <source>
        <dbReference type="Proteomes" id="UP001303647"/>
    </source>
</evidence>
<dbReference type="AlphaFoldDB" id="A0AAN7D398"/>
<comment type="function">
    <text evidence="1">Catalyzes the phosphorylation of riboflavin (vitamin B2) to form flavin mononucleotide (FMN) coenzyme.</text>
</comment>
<keyword evidence="13" id="KW-1000">Mitochondrion outer membrane</keyword>
<evidence type="ECO:0000256" key="9">
    <source>
        <dbReference type="ARBA" id="ARBA00022643"/>
    </source>
</evidence>
<evidence type="ECO:0000256" key="5">
    <source>
        <dbReference type="ARBA" id="ARBA00010108"/>
    </source>
</evidence>
<keyword evidence="12" id="KW-0418">Kinase</keyword>
<evidence type="ECO:0000256" key="14">
    <source>
        <dbReference type="ARBA" id="ARBA00022840"/>
    </source>
</evidence>
<dbReference type="InterPro" id="IPR016040">
    <property type="entry name" value="NAD(P)-bd_dom"/>
</dbReference>
<organism evidence="22 23">
    <name type="scientific">Corynascus novoguineensis</name>
    <dbReference type="NCBI Taxonomy" id="1126955"/>
    <lineage>
        <taxon>Eukaryota</taxon>
        <taxon>Fungi</taxon>
        <taxon>Dikarya</taxon>
        <taxon>Ascomycota</taxon>
        <taxon>Pezizomycotina</taxon>
        <taxon>Sordariomycetes</taxon>
        <taxon>Sordariomycetidae</taxon>
        <taxon>Sordariales</taxon>
        <taxon>Chaetomiaceae</taxon>
        <taxon>Corynascus</taxon>
    </lineage>
</organism>
<comment type="catalytic activity">
    <reaction evidence="19">
        <text>riboflavin + ATP = FMN + ADP + H(+)</text>
        <dbReference type="Rhea" id="RHEA:14357"/>
        <dbReference type="ChEBI" id="CHEBI:15378"/>
        <dbReference type="ChEBI" id="CHEBI:30616"/>
        <dbReference type="ChEBI" id="CHEBI:57986"/>
        <dbReference type="ChEBI" id="CHEBI:58210"/>
        <dbReference type="ChEBI" id="CHEBI:456216"/>
        <dbReference type="EC" id="2.7.1.26"/>
    </reaction>
</comment>
<keyword evidence="11" id="KW-0547">Nucleotide-binding</keyword>
<evidence type="ECO:0000256" key="10">
    <source>
        <dbReference type="ARBA" id="ARBA00022679"/>
    </source>
</evidence>
<comment type="pathway">
    <text evidence="3">Cofactor biosynthesis; FMN biosynthesis; FMN from riboflavin (ATP route): step 1/1.</text>
</comment>
<dbReference type="InterPro" id="IPR036291">
    <property type="entry name" value="NAD(P)-bd_dom_sf"/>
</dbReference>
<accession>A0AAN7D398</accession>
<comment type="subcellular location">
    <subcellularLocation>
        <location evidence="2">Mitochondrion outer membrane</location>
        <topology evidence="2">Peripheral membrane protein</topology>
    </subcellularLocation>
</comment>
<dbReference type="Pfam" id="PF01687">
    <property type="entry name" value="Flavokinase"/>
    <property type="match status" value="1"/>
</dbReference>
<evidence type="ECO:0000256" key="6">
    <source>
        <dbReference type="ARBA" id="ARBA00012105"/>
    </source>
</evidence>
<reference evidence="22" key="2">
    <citation type="submission" date="2023-05" db="EMBL/GenBank/DDBJ databases">
        <authorList>
            <consortium name="Lawrence Berkeley National Laboratory"/>
            <person name="Steindorff A."/>
            <person name="Hensen N."/>
            <person name="Bonometti L."/>
            <person name="Westerberg I."/>
            <person name="Brannstrom I.O."/>
            <person name="Guillou S."/>
            <person name="Cros-Aarteil S."/>
            <person name="Calhoun S."/>
            <person name="Haridas S."/>
            <person name="Kuo A."/>
            <person name="Mondo S."/>
            <person name="Pangilinan J."/>
            <person name="Riley R."/>
            <person name="Labutti K."/>
            <person name="Andreopoulos B."/>
            <person name="Lipzen A."/>
            <person name="Chen C."/>
            <person name="Yanf M."/>
            <person name="Daum C."/>
            <person name="Ng V."/>
            <person name="Clum A."/>
            <person name="Ohm R."/>
            <person name="Martin F."/>
            <person name="Silar P."/>
            <person name="Natvig D."/>
            <person name="Lalanne C."/>
            <person name="Gautier V."/>
            <person name="Ament-Velasquez S.L."/>
            <person name="Kruys A."/>
            <person name="Hutchinson M.I."/>
            <person name="Powell A.J."/>
            <person name="Barry K."/>
            <person name="Miller A.N."/>
            <person name="Grigoriev I.V."/>
            <person name="Debuchy R."/>
            <person name="Gladieux P."/>
            <person name="Thoren M.H."/>
            <person name="Johannesson H."/>
        </authorList>
    </citation>
    <scope>NUCLEOTIDE SEQUENCE</scope>
    <source>
        <strain evidence="22">CBS 359.72</strain>
    </source>
</reference>
<dbReference type="Proteomes" id="UP001303647">
    <property type="component" value="Unassembled WGS sequence"/>
</dbReference>
<keyword evidence="9" id="KW-0288">FMN</keyword>
<keyword evidence="16" id="KW-0496">Mitochondrion</keyword>
<evidence type="ECO:0000256" key="11">
    <source>
        <dbReference type="ARBA" id="ARBA00022741"/>
    </source>
</evidence>
<dbReference type="GO" id="GO:0005524">
    <property type="term" value="F:ATP binding"/>
    <property type="evidence" value="ECO:0007669"/>
    <property type="project" value="UniProtKB-KW"/>
</dbReference>
<dbReference type="InterPro" id="IPR023465">
    <property type="entry name" value="Riboflavin_kinase_dom_sf"/>
</dbReference>
<comment type="similarity">
    <text evidence="4">Belongs to the FMP52 family.</text>
</comment>
<name>A0AAN7D398_9PEZI</name>
<feature type="region of interest" description="Disordered" evidence="20">
    <location>
        <begin position="306"/>
        <end position="348"/>
    </location>
</feature>
<keyword evidence="23" id="KW-1185">Reference proteome</keyword>
<feature type="compositionally biased region" description="Low complexity" evidence="20">
    <location>
        <begin position="312"/>
        <end position="323"/>
    </location>
</feature>
<dbReference type="SMART" id="SM00904">
    <property type="entry name" value="Flavokinase"/>
    <property type="match status" value="1"/>
</dbReference>
<evidence type="ECO:0000256" key="15">
    <source>
        <dbReference type="ARBA" id="ARBA00022946"/>
    </source>
</evidence>
<comment type="similarity">
    <text evidence="5">Belongs to the flavokinase family.</text>
</comment>
<evidence type="ECO:0000313" key="22">
    <source>
        <dbReference type="EMBL" id="KAK4252446.1"/>
    </source>
</evidence>
<protein>
    <recommendedName>
        <fullName evidence="7">Riboflavin kinase</fullName>
        <ecNumber evidence="6">2.7.1.26</ecNumber>
    </recommendedName>
    <alternativeName>
        <fullName evidence="18">Flavin mononucleotide kinase 1</fullName>
    </alternativeName>
</protein>
<gene>
    <name evidence="22" type="ORF">C7999DRAFT_36950</name>
</gene>
<evidence type="ECO:0000256" key="8">
    <source>
        <dbReference type="ARBA" id="ARBA00022630"/>
    </source>
</evidence>
<keyword evidence="14" id="KW-0067">ATP-binding</keyword>
<keyword evidence="8" id="KW-0285">Flavoprotein</keyword>
<sequence>MTSSLLFGGTGAVGSHILTTLLGDSSVSAVYTISRRPPKSTGPTLHAIIEADTTQWATKLKAIQPTPSTVFSSLGTTRAQAGGIANQWKIDHDLNVELAQAAKEAGVRRFVFVSSAGTGSPLARVLPYSKMKKGVESTIKALDFETAIILRPGIILEDREVPHQGGPALIGAVRALGRWFGVERGQDPWGQEGEVIARAAVHAAKLAEEGKAPEKYWILEASDILKMATPSPNRPAVIGNPSGPEPPYPLRMSGVVISGFGRGSKELGIPTANLPVDDTKTPWISSIPSGVYFGWVSLRLPPSHPDYIPTPSSSSSSCSSSSSTQQEEQQTPAANGQSPPSSAESKPYPRGRNGFIVYPMVMSIGYNPFYKNSVRSAEVHVLHAFGADFYGAEMRLLVTGFIRDERDYSSLDALIADINFDCEVARRSLAREAWAPRGVNVEDGGVRVLSGTLDCDWLIRPSELEGEKKGE</sequence>
<evidence type="ECO:0000256" key="12">
    <source>
        <dbReference type="ARBA" id="ARBA00022777"/>
    </source>
</evidence>
<dbReference type="EC" id="2.7.1.26" evidence="6"/>
<dbReference type="GO" id="GO:0009231">
    <property type="term" value="P:riboflavin biosynthetic process"/>
    <property type="evidence" value="ECO:0007669"/>
    <property type="project" value="InterPro"/>
</dbReference>
<keyword evidence="15" id="KW-0809">Transit peptide</keyword>
<evidence type="ECO:0000256" key="18">
    <source>
        <dbReference type="ARBA" id="ARBA00029960"/>
    </source>
</evidence>
<evidence type="ECO:0000256" key="17">
    <source>
        <dbReference type="ARBA" id="ARBA00023136"/>
    </source>
</evidence>
<dbReference type="Gene3D" id="2.40.30.30">
    <property type="entry name" value="Riboflavin kinase-like"/>
    <property type="match status" value="1"/>
</dbReference>
<dbReference type="PANTHER" id="PTHR22749:SF6">
    <property type="entry name" value="RIBOFLAVIN KINASE"/>
    <property type="match status" value="1"/>
</dbReference>
<evidence type="ECO:0000256" key="19">
    <source>
        <dbReference type="ARBA" id="ARBA00047880"/>
    </source>
</evidence>
<evidence type="ECO:0000256" key="2">
    <source>
        <dbReference type="ARBA" id="ARBA00004450"/>
    </source>
</evidence>
<dbReference type="GO" id="GO:0009398">
    <property type="term" value="P:FMN biosynthetic process"/>
    <property type="evidence" value="ECO:0007669"/>
    <property type="project" value="TreeGrafter"/>
</dbReference>
<proteinExistence type="inferred from homology"/>